<sequence>MVVGGPNARSDFHVEAGDEWFYQLAGTLTLHTVAPDGAHSAVVLGPGDTYALPGGVPHSPRRSAASVGLVVERRRRPGEVDALRWYCGRGGVPGGCGAVVHEEVFVCRDLAADLPPLVRGYWADVGKRTCGGCGWVEQPGGGGGGRGGGGGD</sequence>
<evidence type="ECO:0000256" key="4">
    <source>
        <dbReference type="ARBA" id="ARBA00022723"/>
    </source>
</evidence>
<evidence type="ECO:0000256" key="3">
    <source>
        <dbReference type="ARBA" id="ARBA00022642"/>
    </source>
</evidence>
<evidence type="ECO:0000313" key="9">
    <source>
        <dbReference type="Proteomes" id="UP000218209"/>
    </source>
</evidence>
<reference evidence="8 9" key="1">
    <citation type="submission" date="2017-03" db="EMBL/GenBank/DDBJ databases">
        <title>WGS assembly of Porphyra umbilicalis.</title>
        <authorList>
            <person name="Brawley S.H."/>
            <person name="Blouin N.A."/>
            <person name="Ficko-Blean E."/>
            <person name="Wheeler G.L."/>
            <person name="Lohr M."/>
            <person name="Goodson H.V."/>
            <person name="Jenkins J.W."/>
            <person name="Blaby-Haas C.E."/>
            <person name="Helliwell K.E."/>
            <person name="Chan C."/>
            <person name="Marriage T."/>
            <person name="Bhattacharya D."/>
            <person name="Klein A.S."/>
            <person name="Badis Y."/>
            <person name="Brodie J."/>
            <person name="Cao Y."/>
            <person name="Collen J."/>
            <person name="Dittami S.M."/>
            <person name="Gachon C.M."/>
            <person name="Green B.R."/>
            <person name="Karpowicz S."/>
            <person name="Kim J.W."/>
            <person name="Kudahl U."/>
            <person name="Lin S."/>
            <person name="Michel G."/>
            <person name="Mittag M."/>
            <person name="Olson B.J."/>
            <person name="Pangilinan J."/>
            <person name="Peng Y."/>
            <person name="Qiu H."/>
            <person name="Shu S."/>
            <person name="Singer J.T."/>
            <person name="Smith A.G."/>
            <person name="Sprecher B.N."/>
            <person name="Wagner V."/>
            <person name="Wang W."/>
            <person name="Wang Z.-Y."/>
            <person name="Yan J."/>
            <person name="Yarish C."/>
            <person name="Zoeuner-Riek S."/>
            <person name="Zhuang Y."/>
            <person name="Zou Y."/>
            <person name="Lindquist E.A."/>
            <person name="Grimwood J."/>
            <person name="Barry K."/>
            <person name="Rokhsar D.S."/>
            <person name="Schmutz J."/>
            <person name="Stiller J.W."/>
            <person name="Grossman A.R."/>
            <person name="Prochnik S.E."/>
        </authorList>
    </citation>
    <scope>NUCLEOTIDE SEQUENCE [LARGE SCALE GENOMIC DNA]</scope>
    <source>
        <strain evidence="8">4086291</strain>
    </source>
</reference>
<dbReference type="Pfam" id="PF06052">
    <property type="entry name" value="3-HAO"/>
    <property type="match status" value="1"/>
</dbReference>
<dbReference type="EMBL" id="KV919034">
    <property type="protein sequence ID" value="OSX72845.1"/>
    <property type="molecule type" value="Genomic_DNA"/>
</dbReference>
<dbReference type="SUPFAM" id="SSF51182">
    <property type="entry name" value="RmlC-like cupins"/>
    <property type="match status" value="1"/>
</dbReference>
<protein>
    <recommendedName>
        <fullName evidence="10">3-hydroxyanthranilate 3,4-dioxygenase</fullName>
    </recommendedName>
</protein>
<dbReference type="GO" id="GO:0019363">
    <property type="term" value="P:pyridine nucleotide biosynthetic process"/>
    <property type="evidence" value="ECO:0007669"/>
    <property type="project" value="UniProtKB-KW"/>
</dbReference>
<dbReference type="CDD" id="cd06123">
    <property type="entry name" value="cupin_HAO"/>
    <property type="match status" value="1"/>
</dbReference>
<keyword evidence="4" id="KW-0479">Metal-binding</keyword>
<gene>
    <name evidence="8" type="ORF">BU14_0400s0004</name>
</gene>
<keyword evidence="9" id="KW-1185">Reference proteome</keyword>
<evidence type="ECO:0000256" key="6">
    <source>
        <dbReference type="ARBA" id="ARBA00023002"/>
    </source>
</evidence>
<dbReference type="InterPro" id="IPR011051">
    <property type="entry name" value="RmlC_Cupin_sf"/>
</dbReference>
<keyword evidence="6" id="KW-0560">Oxidoreductase</keyword>
<dbReference type="InterPro" id="IPR014710">
    <property type="entry name" value="RmlC-like_jellyroll"/>
</dbReference>
<dbReference type="Proteomes" id="UP000218209">
    <property type="component" value="Unassembled WGS sequence"/>
</dbReference>
<keyword evidence="5" id="KW-0223">Dioxygenase</keyword>
<dbReference type="GO" id="GO:0005506">
    <property type="term" value="F:iron ion binding"/>
    <property type="evidence" value="ECO:0007669"/>
    <property type="project" value="InterPro"/>
</dbReference>
<evidence type="ECO:0000256" key="5">
    <source>
        <dbReference type="ARBA" id="ARBA00022964"/>
    </source>
</evidence>
<accession>A0A1X6NWB8</accession>
<evidence type="ECO:0008006" key="10">
    <source>
        <dbReference type="Google" id="ProtNLM"/>
    </source>
</evidence>
<keyword evidence="3" id="KW-0662">Pyridine nucleotide biosynthesis</keyword>
<evidence type="ECO:0000256" key="1">
    <source>
        <dbReference type="ARBA" id="ARBA00001954"/>
    </source>
</evidence>
<organism evidence="8 9">
    <name type="scientific">Porphyra umbilicalis</name>
    <name type="common">Purple laver</name>
    <name type="synonym">Red alga</name>
    <dbReference type="NCBI Taxonomy" id="2786"/>
    <lineage>
        <taxon>Eukaryota</taxon>
        <taxon>Rhodophyta</taxon>
        <taxon>Bangiophyceae</taxon>
        <taxon>Bangiales</taxon>
        <taxon>Bangiaceae</taxon>
        <taxon>Porphyra</taxon>
    </lineage>
</organism>
<evidence type="ECO:0000256" key="2">
    <source>
        <dbReference type="ARBA" id="ARBA00002752"/>
    </source>
</evidence>
<dbReference type="PANTHER" id="PTHR15497">
    <property type="entry name" value="3-HYDROXYANTHRANILATE 3,4-DIOXYGENASE"/>
    <property type="match status" value="1"/>
</dbReference>
<evidence type="ECO:0000256" key="7">
    <source>
        <dbReference type="ARBA" id="ARBA00023004"/>
    </source>
</evidence>
<dbReference type="PANTHER" id="PTHR15497:SF1">
    <property type="entry name" value="3-HYDROXYANTHRANILATE 3,4-DIOXYGENASE"/>
    <property type="match status" value="1"/>
</dbReference>
<keyword evidence="7" id="KW-0408">Iron</keyword>
<name>A0A1X6NWB8_PORUM</name>
<dbReference type="GO" id="GO:0000334">
    <property type="term" value="F:3-hydroxyanthranilate 3,4-dioxygenase activity"/>
    <property type="evidence" value="ECO:0007669"/>
    <property type="project" value="InterPro"/>
</dbReference>
<dbReference type="OrthoDB" id="204928at2759"/>
<comment type="function">
    <text evidence="2">Catalyzes the oxidative ring opening of 3-hydroxyanthranilate to 2-amino-3-carboxymuconate semialdehyde, which spontaneously cyclizes to quinolinate.</text>
</comment>
<dbReference type="InterPro" id="IPR010329">
    <property type="entry name" value="3hydroanth_dOase"/>
</dbReference>
<evidence type="ECO:0000313" key="8">
    <source>
        <dbReference type="EMBL" id="OSX72845.1"/>
    </source>
</evidence>
<comment type="cofactor">
    <cofactor evidence="1">
        <name>Fe(2+)</name>
        <dbReference type="ChEBI" id="CHEBI:29033"/>
    </cofactor>
</comment>
<dbReference type="Gene3D" id="2.60.120.10">
    <property type="entry name" value="Jelly Rolls"/>
    <property type="match status" value="1"/>
</dbReference>
<proteinExistence type="predicted"/>
<dbReference type="AlphaFoldDB" id="A0A1X6NWB8"/>